<organism evidence="2 3">
    <name type="scientific">Rotaria sordida</name>
    <dbReference type="NCBI Taxonomy" id="392033"/>
    <lineage>
        <taxon>Eukaryota</taxon>
        <taxon>Metazoa</taxon>
        <taxon>Spiralia</taxon>
        <taxon>Gnathifera</taxon>
        <taxon>Rotifera</taxon>
        <taxon>Eurotatoria</taxon>
        <taxon>Bdelloidea</taxon>
        <taxon>Philodinida</taxon>
        <taxon>Philodinidae</taxon>
        <taxon>Rotaria</taxon>
    </lineage>
</organism>
<dbReference type="Proteomes" id="UP000663870">
    <property type="component" value="Unassembled WGS sequence"/>
</dbReference>
<dbReference type="EMBL" id="CAJNOH010008123">
    <property type="protein sequence ID" value="CAF1473445.1"/>
    <property type="molecule type" value="Genomic_DNA"/>
</dbReference>
<dbReference type="Proteomes" id="UP000663854">
    <property type="component" value="Unassembled WGS sequence"/>
</dbReference>
<evidence type="ECO:0000313" key="2">
    <source>
        <dbReference type="EMBL" id="CAF1645779.1"/>
    </source>
</evidence>
<dbReference type="EMBL" id="CAJNOL010009806">
    <property type="protein sequence ID" value="CAF1645779.1"/>
    <property type="molecule type" value="Genomic_DNA"/>
</dbReference>
<keyword evidence="3" id="KW-1185">Reference proteome</keyword>
<protein>
    <submittedName>
        <fullName evidence="2">Uncharacterized protein</fullName>
    </submittedName>
</protein>
<feature type="non-terminal residue" evidence="2">
    <location>
        <position position="133"/>
    </location>
</feature>
<reference evidence="2" key="1">
    <citation type="submission" date="2021-02" db="EMBL/GenBank/DDBJ databases">
        <authorList>
            <person name="Nowell W R."/>
        </authorList>
    </citation>
    <scope>NUCLEOTIDE SEQUENCE</scope>
</reference>
<name>A0A816EC15_9BILA</name>
<evidence type="ECO:0000313" key="1">
    <source>
        <dbReference type="EMBL" id="CAF1473445.1"/>
    </source>
</evidence>
<accession>A0A816EC15</accession>
<dbReference type="AlphaFoldDB" id="A0A816EC15"/>
<comment type="caution">
    <text evidence="2">The sequence shown here is derived from an EMBL/GenBank/DDBJ whole genome shotgun (WGS) entry which is preliminary data.</text>
</comment>
<gene>
    <name evidence="2" type="ORF">JXQ802_LOCUS53856</name>
    <name evidence="1" type="ORF">PYM288_LOCUS37442</name>
</gene>
<proteinExistence type="predicted"/>
<sequence length="133" mass="14729">IPSSSTTQHPILNVLHVLRVVNSQFSSNRLKSSHKLKNFNSIVYEGGTGQTTIAIVTIDRALDTVTADRLGIIIIIDVYYDGGTGECITIAIIVNTGPALFIIDVSRVKIDIIIGRPSRSFIFVQHYIHIYYD</sequence>
<evidence type="ECO:0000313" key="3">
    <source>
        <dbReference type="Proteomes" id="UP000663870"/>
    </source>
</evidence>